<dbReference type="InterPro" id="IPR011701">
    <property type="entry name" value="MFS"/>
</dbReference>
<dbReference type="Proteomes" id="UP001415857">
    <property type="component" value="Unassembled WGS sequence"/>
</dbReference>
<dbReference type="PANTHER" id="PTHR33681">
    <property type="entry name" value="BINDING PROTEIN, PUTATIVE, EXPRESSED-RELATED"/>
    <property type="match status" value="1"/>
</dbReference>
<feature type="compositionally biased region" description="Basic and acidic residues" evidence="1">
    <location>
        <begin position="200"/>
        <end position="216"/>
    </location>
</feature>
<accession>A0AAP0NFA5</accession>
<keyword evidence="2" id="KW-0472">Membrane</keyword>
<dbReference type="SUPFAM" id="SSF103473">
    <property type="entry name" value="MFS general substrate transporter"/>
    <property type="match status" value="1"/>
</dbReference>
<feature type="region of interest" description="Disordered" evidence="1">
    <location>
        <begin position="198"/>
        <end position="220"/>
    </location>
</feature>
<evidence type="ECO:0000313" key="4">
    <source>
        <dbReference type="EMBL" id="KAK9271900.1"/>
    </source>
</evidence>
<dbReference type="Pfam" id="PF08787">
    <property type="entry name" value="Alginate_lyase2"/>
    <property type="match status" value="1"/>
</dbReference>
<proteinExistence type="predicted"/>
<evidence type="ECO:0000256" key="2">
    <source>
        <dbReference type="SAM" id="Phobius"/>
    </source>
</evidence>
<feature type="transmembrane region" description="Helical" evidence="2">
    <location>
        <begin position="34"/>
        <end position="53"/>
    </location>
</feature>
<organism evidence="4 5">
    <name type="scientific">Liquidambar formosana</name>
    <name type="common">Formosan gum</name>
    <dbReference type="NCBI Taxonomy" id="63359"/>
    <lineage>
        <taxon>Eukaryota</taxon>
        <taxon>Viridiplantae</taxon>
        <taxon>Streptophyta</taxon>
        <taxon>Embryophyta</taxon>
        <taxon>Tracheophyta</taxon>
        <taxon>Spermatophyta</taxon>
        <taxon>Magnoliopsida</taxon>
        <taxon>eudicotyledons</taxon>
        <taxon>Gunneridae</taxon>
        <taxon>Pentapetalae</taxon>
        <taxon>Saxifragales</taxon>
        <taxon>Altingiaceae</taxon>
        <taxon>Liquidambar</taxon>
    </lineage>
</organism>
<dbReference type="Pfam" id="PF07690">
    <property type="entry name" value="MFS_1"/>
    <property type="match status" value="1"/>
</dbReference>
<protein>
    <recommendedName>
        <fullName evidence="3">Alginate lyase 2 domain-containing protein</fullName>
    </recommendedName>
</protein>
<dbReference type="InterPro" id="IPR036259">
    <property type="entry name" value="MFS_trans_sf"/>
</dbReference>
<dbReference type="Gene3D" id="1.20.1250.20">
    <property type="entry name" value="MFS general substrate transporter like domains"/>
    <property type="match status" value="1"/>
</dbReference>
<reference evidence="4 5" key="1">
    <citation type="journal article" date="2024" name="Plant J.">
        <title>Genome sequences and population genomics reveal climatic adaptation and genomic divergence between two closely related sweetgum species.</title>
        <authorList>
            <person name="Xu W.Q."/>
            <person name="Ren C.Q."/>
            <person name="Zhang X.Y."/>
            <person name="Comes H.P."/>
            <person name="Liu X.H."/>
            <person name="Li Y.G."/>
            <person name="Kettle C.J."/>
            <person name="Jalonen R."/>
            <person name="Gaisberger H."/>
            <person name="Ma Y.Z."/>
            <person name="Qiu Y.X."/>
        </authorList>
    </citation>
    <scope>NUCLEOTIDE SEQUENCE [LARGE SCALE GENOMIC DNA]</scope>
    <source>
        <strain evidence="4">Hangzhou</strain>
    </source>
</reference>
<comment type="caution">
    <text evidence="4">The sequence shown here is derived from an EMBL/GenBank/DDBJ whole genome shotgun (WGS) entry which is preliminary data.</text>
</comment>
<keyword evidence="2" id="KW-1133">Transmembrane helix</keyword>
<dbReference type="InterPro" id="IPR013320">
    <property type="entry name" value="ConA-like_dom_sf"/>
</dbReference>
<name>A0AAP0NFA5_LIQFO</name>
<sequence>MKAYVLSLQQQGGWASRVFQVNMSIAILPMSAEFNWNLATVGLIKSSFFWGYLLTQADTVGGKRVLAFGVIWWSIATALTPVAAKIGLPFLLVVRAFMGISEGVAMPAMNNILSKWIPVAKRNKKSTKTGGAVEVPRISQTIILRQLTWLNPTRLLDSVRDLGPRKIITEVMMMTSTKAEMDGTKTLKSRKFVPQASKVTFDKSSPRDRQNQEKQHCYSKKKSNFDIQRPYDVPVNQRYSFVNGIRKLWVFSTDKPHTPTSKTAPRTEIRIQGYDYSSGVWQFEGYGYVPKGTSGVCVMQVFGSSPPHATTLVLSVYNGSLSSYRDPVLVPNIYNKWFRLNVIHDVDSSKVKVFINGVLKFQAEGRGGSSHYFKFGVYAQDDDSHCMESRWKGIKVLKKE</sequence>
<dbReference type="Gene3D" id="2.60.120.200">
    <property type="match status" value="1"/>
</dbReference>
<dbReference type="EMBL" id="JBBPBK010000013">
    <property type="protein sequence ID" value="KAK9271900.1"/>
    <property type="molecule type" value="Genomic_DNA"/>
</dbReference>
<evidence type="ECO:0000259" key="3">
    <source>
        <dbReference type="Pfam" id="PF08787"/>
    </source>
</evidence>
<dbReference type="GO" id="GO:0022857">
    <property type="term" value="F:transmembrane transporter activity"/>
    <property type="evidence" value="ECO:0007669"/>
    <property type="project" value="InterPro"/>
</dbReference>
<gene>
    <name evidence="4" type="ORF">L1049_002265</name>
</gene>
<feature type="transmembrane region" description="Helical" evidence="2">
    <location>
        <begin position="65"/>
        <end position="84"/>
    </location>
</feature>
<dbReference type="SUPFAM" id="SSF49899">
    <property type="entry name" value="Concanavalin A-like lectins/glucanases"/>
    <property type="match status" value="1"/>
</dbReference>
<dbReference type="AlphaFoldDB" id="A0AAP0NFA5"/>
<evidence type="ECO:0000256" key="1">
    <source>
        <dbReference type="SAM" id="MobiDB-lite"/>
    </source>
</evidence>
<dbReference type="PANTHER" id="PTHR33681:SF4">
    <property type="entry name" value="OS12G0171100 PROTEIN"/>
    <property type="match status" value="1"/>
</dbReference>
<keyword evidence="2" id="KW-0812">Transmembrane</keyword>
<dbReference type="InterPro" id="IPR014895">
    <property type="entry name" value="Alginate_lyase_2"/>
</dbReference>
<evidence type="ECO:0000313" key="5">
    <source>
        <dbReference type="Proteomes" id="UP001415857"/>
    </source>
</evidence>
<feature type="domain" description="Alginate lyase 2" evidence="3">
    <location>
        <begin position="223"/>
        <end position="396"/>
    </location>
</feature>
<keyword evidence="5" id="KW-1185">Reference proteome</keyword>